<evidence type="ECO:0000256" key="3">
    <source>
        <dbReference type="ARBA" id="ARBA00023163"/>
    </source>
</evidence>
<dbReference type="PROSITE" id="PS50977">
    <property type="entry name" value="HTH_TETR_2"/>
    <property type="match status" value="1"/>
</dbReference>
<evidence type="ECO:0000313" key="6">
    <source>
        <dbReference type="EMBL" id="BEG99714.1"/>
    </source>
</evidence>
<evidence type="ECO:0000313" key="7">
    <source>
        <dbReference type="Proteomes" id="UP001496674"/>
    </source>
</evidence>
<keyword evidence="3" id="KW-0804">Transcription</keyword>
<keyword evidence="2 4" id="KW-0238">DNA-binding</keyword>
<dbReference type="Pfam" id="PF00440">
    <property type="entry name" value="TetR_N"/>
    <property type="match status" value="1"/>
</dbReference>
<keyword evidence="1" id="KW-0805">Transcription regulation</keyword>
<feature type="domain" description="HTH tetR-type" evidence="5">
    <location>
        <begin position="13"/>
        <end position="73"/>
    </location>
</feature>
<dbReference type="Proteomes" id="UP001496674">
    <property type="component" value="Chromosome"/>
</dbReference>
<evidence type="ECO:0000256" key="4">
    <source>
        <dbReference type="PROSITE-ProRule" id="PRU00335"/>
    </source>
</evidence>
<feature type="DNA-binding region" description="H-T-H motif" evidence="4">
    <location>
        <begin position="36"/>
        <end position="55"/>
    </location>
</feature>
<evidence type="ECO:0000256" key="1">
    <source>
        <dbReference type="ARBA" id="ARBA00023015"/>
    </source>
</evidence>
<keyword evidence="7" id="KW-1185">Reference proteome</keyword>
<dbReference type="EMBL" id="AP028055">
    <property type="protein sequence ID" value="BEG99714.1"/>
    <property type="molecule type" value="Genomic_DNA"/>
</dbReference>
<dbReference type="PRINTS" id="PR00455">
    <property type="entry name" value="HTHTETR"/>
</dbReference>
<reference evidence="6 7" key="1">
    <citation type="submission" date="2023-04" db="EMBL/GenBank/DDBJ databases">
        <title>Draft genome sequence of acteroides sedimenti strain YN3PY1.</title>
        <authorList>
            <person name="Yoshida N."/>
        </authorList>
    </citation>
    <scope>NUCLEOTIDE SEQUENCE [LARGE SCALE GENOMIC DNA]</scope>
    <source>
        <strain evidence="6 7">YN3PY1</strain>
    </source>
</reference>
<organism evidence="6 7">
    <name type="scientific">Bacteroides sedimenti</name>
    <dbReference type="NCBI Taxonomy" id="2136147"/>
    <lineage>
        <taxon>Bacteria</taxon>
        <taxon>Pseudomonadati</taxon>
        <taxon>Bacteroidota</taxon>
        <taxon>Bacteroidia</taxon>
        <taxon>Bacteroidales</taxon>
        <taxon>Bacteroidaceae</taxon>
        <taxon>Bacteroides</taxon>
    </lineage>
</organism>
<dbReference type="SUPFAM" id="SSF46689">
    <property type="entry name" value="Homeodomain-like"/>
    <property type="match status" value="1"/>
</dbReference>
<gene>
    <name evidence="6" type="ORF">BSYN_19790</name>
</gene>
<name>A0ABM8IHE3_9BACE</name>
<protein>
    <submittedName>
        <fullName evidence="6">TetR family transcriptional regulator</fullName>
    </submittedName>
</protein>
<dbReference type="InterPro" id="IPR001647">
    <property type="entry name" value="HTH_TetR"/>
</dbReference>
<sequence>MNNCGKKHDEMKSELKERIVSVAMKAFTSKGIKGVTMDDVASELGISKRTLYEIFKDKESLLVAGWENHEREKETFYKKILAESENALEVILKIYKLSIEIYNNVDKRFFDDIKKYSRVNELIEQSREKNQRDAIAFFQGGVDQGIFRGDVNFGILNLLVREQMNFLNRAEIVCNYPIIEIYESIVFTFLRGISTAKGQKILEEFIENYRNKNK</sequence>
<dbReference type="Gene3D" id="1.10.357.10">
    <property type="entry name" value="Tetracycline Repressor, domain 2"/>
    <property type="match status" value="1"/>
</dbReference>
<dbReference type="PANTHER" id="PTHR47506:SF1">
    <property type="entry name" value="HTH-TYPE TRANSCRIPTIONAL REGULATOR YJDC"/>
    <property type="match status" value="1"/>
</dbReference>
<accession>A0ABM8IHE3</accession>
<dbReference type="PANTHER" id="PTHR47506">
    <property type="entry name" value="TRANSCRIPTIONAL REGULATORY PROTEIN"/>
    <property type="match status" value="1"/>
</dbReference>
<dbReference type="RefSeq" id="WP_353330458.1">
    <property type="nucleotide sequence ID" value="NZ_AP028055.1"/>
</dbReference>
<dbReference type="InterPro" id="IPR009057">
    <property type="entry name" value="Homeodomain-like_sf"/>
</dbReference>
<evidence type="ECO:0000256" key="2">
    <source>
        <dbReference type="ARBA" id="ARBA00023125"/>
    </source>
</evidence>
<proteinExistence type="predicted"/>
<evidence type="ECO:0000259" key="5">
    <source>
        <dbReference type="PROSITE" id="PS50977"/>
    </source>
</evidence>